<dbReference type="Proteomes" id="UP000664203">
    <property type="component" value="Unassembled WGS sequence"/>
</dbReference>
<feature type="region of interest" description="Disordered" evidence="3">
    <location>
        <begin position="34"/>
        <end position="65"/>
    </location>
</feature>
<dbReference type="SUPFAM" id="SSF117281">
    <property type="entry name" value="Kelch motif"/>
    <property type="match status" value="1"/>
</dbReference>
<evidence type="ECO:0000313" key="5">
    <source>
        <dbReference type="EMBL" id="CAF9928926.1"/>
    </source>
</evidence>
<protein>
    <recommendedName>
        <fullName evidence="7">Kelch repeat-containing protein</fullName>
    </recommendedName>
</protein>
<keyword evidence="4" id="KW-0472">Membrane</keyword>
<evidence type="ECO:0000256" key="1">
    <source>
        <dbReference type="ARBA" id="ARBA00022441"/>
    </source>
</evidence>
<dbReference type="AlphaFoldDB" id="A0A8H3FWY9"/>
<dbReference type="EMBL" id="CAJPDR010000258">
    <property type="protein sequence ID" value="CAF9928926.1"/>
    <property type="molecule type" value="Genomic_DNA"/>
</dbReference>
<evidence type="ECO:0008006" key="7">
    <source>
        <dbReference type="Google" id="ProtNLM"/>
    </source>
</evidence>
<sequence length="604" mass="63514">MAACEKVLAPRRFSGFSAEGLAFVSADGLASEPQAAETAASVLPSHKLESGPQAGSKYGHDPTDPPPACLPNCVFDSDVDTIDLSEPFSNANTSVWGHISKNGTNQNSSPPTMNDGSMFADDSSLYLYGGGISVAYPAVGAPTVLPPDGVWQYDLGSGQWSMAAISGVPVNRSIIGMSAQSSSSSVAYYLGGVKEPASDPYFWTLPGATPYMDQGLLSFEEGSLTFQNYSTAGINEYGTAAAGFMALIESIGTYGVLIAFGGISNVPGKPMNVTDEYGLSLQWNLSSVSVYDIGVQVWYQQTTTGDIPRWRYSGCSVIVSAPDQSSHSIYVFGGWGNSFGESDGNVYVLSIPSFQWIRVNEESNQRSRHHCSLIGSNTMLVVGGITPSYNNPRPDDPSGCDTTSMFAQGLGMFSLNNHSWSTTYDPVGAAAPYQIHPNISAIIGGNATGGASLTTPPGGFSQKALGVLLTGNPNVETLESSAGSTPRATTTPPKGKKVLSTGSIAGIVGSCVFGLLASMALGLMLYFRRRQNSERFQAAEMSGQIARFELSDGKDKVFELCATASGEKPLPATPDEKGPRELEGHEWVHEVVGEASPPGYESAT</sequence>
<feature type="region of interest" description="Disordered" evidence="3">
    <location>
        <begin position="564"/>
        <end position="585"/>
    </location>
</feature>
<organism evidence="5 6">
    <name type="scientific">Alectoria fallacina</name>
    <dbReference type="NCBI Taxonomy" id="1903189"/>
    <lineage>
        <taxon>Eukaryota</taxon>
        <taxon>Fungi</taxon>
        <taxon>Dikarya</taxon>
        <taxon>Ascomycota</taxon>
        <taxon>Pezizomycotina</taxon>
        <taxon>Lecanoromycetes</taxon>
        <taxon>OSLEUM clade</taxon>
        <taxon>Lecanoromycetidae</taxon>
        <taxon>Lecanorales</taxon>
        <taxon>Lecanorineae</taxon>
        <taxon>Parmeliaceae</taxon>
        <taxon>Alectoria</taxon>
    </lineage>
</organism>
<dbReference type="CDD" id="cd12087">
    <property type="entry name" value="TM_EGFR-like"/>
    <property type="match status" value="1"/>
</dbReference>
<keyword evidence="6" id="KW-1185">Reference proteome</keyword>
<evidence type="ECO:0000256" key="3">
    <source>
        <dbReference type="SAM" id="MobiDB-lite"/>
    </source>
</evidence>
<keyword evidence="4" id="KW-1133">Transmembrane helix</keyword>
<evidence type="ECO:0000256" key="2">
    <source>
        <dbReference type="ARBA" id="ARBA00022737"/>
    </source>
</evidence>
<keyword evidence="4" id="KW-0812">Transmembrane</keyword>
<feature type="compositionally biased region" description="Basic and acidic residues" evidence="3">
    <location>
        <begin position="574"/>
        <end position="585"/>
    </location>
</feature>
<dbReference type="OrthoDB" id="10251809at2759"/>
<evidence type="ECO:0000256" key="4">
    <source>
        <dbReference type="SAM" id="Phobius"/>
    </source>
</evidence>
<keyword evidence="2" id="KW-0677">Repeat</keyword>
<accession>A0A8H3FWY9</accession>
<proteinExistence type="predicted"/>
<feature type="transmembrane region" description="Helical" evidence="4">
    <location>
        <begin position="504"/>
        <end position="527"/>
    </location>
</feature>
<dbReference type="InterPro" id="IPR015915">
    <property type="entry name" value="Kelch-typ_b-propeller"/>
</dbReference>
<dbReference type="Gene3D" id="2.120.10.80">
    <property type="entry name" value="Kelch-type beta propeller"/>
    <property type="match status" value="1"/>
</dbReference>
<dbReference type="PANTHER" id="PTHR46228:SF2">
    <property type="entry name" value="KELCH REPEAT PROTEIN (AFU_ORTHOLOGUE AFUA_4G14350)"/>
    <property type="match status" value="1"/>
</dbReference>
<name>A0A8H3FWY9_9LECA</name>
<comment type="caution">
    <text evidence="5">The sequence shown here is derived from an EMBL/GenBank/DDBJ whole genome shotgun (WGS) entry which is preliminary data.</text>
</comment>
<dbReference type="PANTHER" id="PTHR46228">
    <property type="entry name" value="KELCH DOMAIN-CONTAINING PROTEIN"/>
    <property type="match status" value="1"/>
</dbReference>
<evidence type="ECO:0000313" key="6">
    <source>
        <dbReference type="Proteomes" id="UP000664203"/>
    </source>
</evidence>
<gene>
    <name evidence="5" type="ORF">ALECFALPRED_004176</name>
</gene>
<reference evidence="5" key="1">
    <citation type="submission" date="2021-03" db="EMBL/GenBank/DDBJ databases">
        <authorList>
            <person name="Tagirdzhanova G."/>
        </authorList>
    </citation>
    <scope>NUCLEOTIDE SEQUENCE</scope>
</reference>
<keyword evidence="1" id="KW-0880">Kelch repeat</keyword>